<accession>A0A451ACZ0</accession>
<dbReference type="AlphaFoldDB" id="A0A451ACZ0"/>
<reference evidence="1" key="1">
    <citation type="submission" date="2019-02" db="EMBL/GenBank/DDBJ databases">
        <authorList>
            <person name="Gruber-Vodicka R. H."/>
            <person name="Seah K. B. B."/>
        </authorList>
    </citation>
    <scope>NUCLEOTIDE SEQUENCE</scope>
    <source>
        <strain evidence="1">BECK_BY1</strain>
    </source>
</reference>
<gene>
    <name evidence="1" type="ORF">BECKTUN1418D_GA0071000_12306</name>
</gene>
<dbReference type="EMBL" id="CAADFX010000230">
    <property type="protein sequence ID" value="VFK63883.1"/>
    <property type="molecule type" value="Genomic_DNA"/>
</dbReference>
<sequence length="162" mass="17728">MTIEILITGPESSTAVLAEALDNYYRRHGITDICIHQGVEKPNGVLPPVEGFSGKRVLCVDCRHATAERRESLFSERLALCAHPHAADPVTGKPRYCYDVREENCGLGGLLFEPAETLTAREKPCRIRALSGAVGKMMEVDCPDFEEPVCRVCSALDDIAPT</sequence>
<evidence type="ECO:0000313" key="1">
    <source>
        <dbReference type="EMBL" id="VFK63883.1"/>
    </source>
</evidence>
<proteinExistence type="predicted"/>
<protein>
    <submittedName>
        <fullName evidence="1">Uncharacterized protein</fullName>
    </submittedName>
</protein>
<organism evidence="1">
    <name type="scientific">Candidatus Kentrum sp. TUN</name>
    <dbReference type="NCBI Taxonomy" id="2126343"/>
    <lineage>
        <taxon>Bacteria</taxon>
        <taxon>Pseudomonadati</taxon>
        <taxon>Pseudomonadota</taxon>
        <taxon>Gammaproteobacteria</taxon>
        <taxon>Candidatus Kentrum</taxon>
    </lineage>
</organism>
<name>A0A451ACZ0_9GAMM</name>